<evidence type="ECO:0000256" key="1">
    <source>
        <dbReference type="ARBA" id="ARBA00010746"/>
    </source>
</evidence>
<evidence type="ECO:0000256" key="3">
    <source>
        <dbReference type="ARBA" id="ARBA00022525"/>
    </source>
</evidence>
<evidence type="ECO:0000256" key="4">
    <source>
        <dbReference type="RuleBase" id="RU363099"/>
    </source>
</evidence>
<dbReference type="AlphaFoldDB" id="A0A7U3VH46"/>
<dbReference type="Gene3D" id="2.40.480.10">
    <property type="entry name" value="Allene oxide cyclase-like"/>
    <property type="match status" value="1"/>
</dbReference>
<dbReference type="GO" id="GO:0048046">
    <property type="term" value="C:apoplast"/>
    <property type="evidence" value="ECO:0007669"/>
    <property type="project" value="UniProtKB-SubCell"/>
</dbReference>
<comment type="subunit">
    <text evidence="2 4">Homodimer.</text>
</comment>
<comment type="subcellular location">
    <subcellularLocation>
        <location evidence="4">Secreted</location>
        <location evidence="4">Extracellular space</location>
        <location evidence="4">Apoplast</location>
    </subcellularLocation>
</comment>
<organism evidence="5">
    <name type="scientific">Kadsura heteroclita</name>
    <dbReference type="NCBI Taxonomy" id="124781"/>
    <lineage>
        <taxon>Eukaryota</taxon>
        <taxon>Viridiplantae</taxon>
        <taxon>Streptophyta</taxon>
        <taxon>Embryophyta</taxon>
        <taxon>Tracheophyta</taxon>
        <taxon>Spermatophyta</taxon>
        <taxon>Magnoliopsida</taxon>
        <taxon>Austrobaileyales</taxon>
        <taxon>Schisandraceae</taxon>
        <taxon>Kadsura</taxon>
    </lineage>
</organism>
<accession>A0A7U3VH46</accession>
<dbReference type="PANTHER" id="PTHR47586">
    <property type="entry name" value="DIRIGENT PROTEIN"/>
    <property type="match status" value="1"/>
</dbReference>
<dbReference type="EMBL" id="MT725678">
    <property type="protein sequence ID" value="QQM18948.1"/>
    <property type="molecule type" value="mRNA"/>
</dbReference>
<dbReference type="Pfam" id="PF03018">
    <property type="entry name" value="Dirigent"/>
    <property type="match status" value="1"/>
</dbReference>
<dbReference type="GO" id="GO:0009699">
    <property type="term" value="P:phenylpropanoid biosynthetic process"/>
    <property type="evidence" value="ECO:0007669"/>
    <property type="project" value="UniProtKB-ARBA"/>
</dbReference>
<dbReference type="InterPro" id="IPR004265">
    <property type="entry name" value="Dirigent"/>
</dbReference>
<reference evidence="5" key="1">
    <citation type="journal article" date="2020" name="Not Bot Hort Agrobot Cluj">
        <title>Transcriptome analysis to identify genes involved in lignan, sesquiterpenoid and triterpenoid biosynthesis in medicinal plant Kadsura heteroclita.</title>
        <authorList>
            <person name="Zhang X."/>
            <person name="Li C."/>
            <person name="Chio C."/>
            <person name="Kameshwar A.K.S."/>
            <person name="Ma T."/>
            <person name="Qin W."/>
        </authorList>
    </citation>
    <scope>NUCLEOTIDE SEQUENCE</scope>
</reference>
<feature type="chain" id="PRO_5031600781" description="Dirigent protein" evidence="4">
    <location>
        <begin position="22"/>
        <end position="196"/>
    </location>
</feature>
<dbReference type="PANTHER" id="PTHR47586:SF1">
    <property type="entry name" value="DIRIGENT PROTEIN"/>
    <property type="match status" value="1"/>
</dbReference>
<dbReference type="InterPro" id="IPR044859">
    <property type="entry name" value="Allene_oxi_cyc_Dirigent"/>
</dbReference>
<protein>
    <recommendedName>
        <fullName evidence="4">Dirigent protein</fullName>
    </recommendedName>
</protein>
<keyword evidence="3 4" id="KW-0964">Secreted</keyword>
<keyword evidence="4" id="KW-0052">Apoplast</keyword>
<name>A0A7U3VH46_9MAGN</name>
<feature type="signal peptide" evidence="4">
    <location>
        <begin position="1"/>
        <end position="21"/>
    </location>
</feature>
<comment type="similarity">
    <text evidence="1 4">Belongs to the plant dirigent protein family.</text>
</comment>
<proteinExistence type="evidence at transcript level"/>
<sequence length="196" mass="21409">MGSSFFPALVLLILITQQIRATTSSSDSNGNGESRTLSFSVFQHEGLNKTGYVMVEGVAGPPVGPTTASFGNIYVGNDPFTTEFDNSSKNVGFAEGEYITTSMDGYRTLYIATYTLQIEQNDSIWNGTISVLGTVNNERNSTLPVVGGTGDFMSVQGYVFSYPVDTKDVQNVVYGVDFHLHWPRECNHAMNHRLPP</sequence>
<evidence type="ECO:0000313" key="5">
    <source>
        <dbReference type="EMBL" id="QQM18948.1"/>
    </source>
</evidence>
<evidence type="ECO:0000256" key="2">
    <source>
        <dbReference type="ARBA" id="ARBA00011738"/>
    </source>
</evidence>
<keyword evidence="4" id="KW-0732">Signal</keyword>
<comment type="function">
    <text evidence="4">Dirigent proteins impart stereoselectivity on the phenoxy radical-coupling reaction, yielding optically active lignans from two molecules of coniferyl alcohol in the biosynthesis of lignans, flavonolignans, and alkaloids and thus plays a central role in plant secondary metabolism.</text>
</comment>